<dbReference type="GO" id="GO:0005886">
    <property type="term" value="C:plasma membrane"/>
    <property type="evidence" value="ECO:0007669"/>
    <property type="project" value="UniProtKB-SubCell"/>
</dbReference>
<dbReference type="AlphaFoldDB" id="A0AAE0C450"/>
<evidence type="ECO:0000256" key="3">
    <source>
        <dbReference type="ARBA" id="ARBA00022475"/>
    </source>
</evidence>
<reference evidence="9 10" key="1">
    <citation type="journal article" date="2015" name="Genome Biol. Evol.">
        <title>Comparative Genomics of a Bacterivorous Green Alga Reveals Evolutionary Causalities and Consequences of Phago-Mixotrophic Mode of Nutrition.</title>
        <authorList>
            <person name="Burns J.A."/>
            <person name="Paasch A."/>
            <person name="Narechania A."/>
            <person name="Kim E."/>
        </authorList>
    </citation>
    <scope>NUCLEOTIDE SEQUENCE [LARGE SCALE GENOMIC DNA]</scope>
    <source>
        <strain evidence="9 10">PLY_AMNH</strain>
    </source>
</reference>
<feature type="domain" description="EamA" evidence="8">
    <location>
        <begin position="243"/>
        <end position="351"/>
    </location>
</feature>
<feature type="transmembrane region" description="Helical" evidence="7">
    <location>
        <begin position="187"/>
        <end position="204"/>
    </location>
</feature>
<sequence length="404" mass="43132">MDTQIPTTQFIVNTQSTSVEERAQVPPVQEHLASESSKAHDVELLKDISENEDRLLAELSSEGAEQYSGSFRSLALLNVAACLFGSTSVVLKTVEESSPLPFSYITAIRFLIAAACFAPALYKKKLSAEKIRAGGELGLWLFFGYIAQAIGLETTSAARGAFTLAFTVLVVPLLVGFEGRKVPTSNYIGAIVALCGVGLLTTSGEAFSGGDAWCIAAAALFGVHKWRAENYTRRINDTSQLTAMQLVVLAMASGSLALGDYSLHALQGVEYPSLSALETLPWPELLYMGCGTTAFTLWLEVEALKDVSVPLAALIYTTEPLWGAAFAWVLLGDRWGAQGWVGAALIIGSSLGSQLVGDKVESKDNYITCNVEYSIDQGSIDHSSIDQGSIDHSSIDKGSIDHSS</sequence>
<feature type="domain" description="EamA" evidence="8">
    <location>
        <begin position="76"/>
        <end position="201"/>
    </location>
</feature>
<comment type="similarity">
    <text evidence="2">Belongs to the drug/metabolite transporter (DMT) superfamily. Plant drug/metabolite exporter (P-DME) (TC 2.A.7.4) family.</text>
</comment>
<comment type="subcellular location">
    <subcellularLocation>
        <location evidence="1">Cell membrane</location>
        <topology evidence="1">Multi-pass membrane protein</topology>
    </subcellularLocation>
</comment>
<proteinExistence type="inferred from homology"/>
<gene>
    <name evidence="9" type="ORF">CYMTET_43120</name>
</gene>
<dbReference type="Pfam" id="PF00892">
    <property type="entry name" value="EamA"/>
    <property type="match status" value="2"/>
</dbReference>
<dbReference type="EMBL" id="LGRX02029030">
    <property type="protein sequence ID" value="KAK3247383.1"/>
    <property type="molecule type" value="Genomic_DNA"/>
</dbReference>
<feature type="transmembrane region" description="Helical" evidence="7">
    <location>
        <begin position="157"/>
        <end position="175"/>
    </location>
</feature>
<organism evidence="9 10">
    <name type="scientific">Cymbomonas tetramitiformis</name>
    <dbReference type="NCBI Taxonomy" id="36881"/>
    <lineage>
        <taxon>Eukaryota</taxon>
        <taxon>Viridiplantae</taxon>
        <taxon>Chlorophyta</taxon>
        <taxon>Pyramimonadophyceae</taxon>
        <taxon>Pyramimonadales</taxon>
        <taxon>Pyramimonadaceae</taxon>
        <taxon>Cymbomonas</taxon>
    </lineage>
</organism>
<evidence type="ECO:0000259" key="8">
    <source>
        <dbReference type="Pfam" id="PF00892"/>
    </source>
</evidence>
<evidence type="ECO:0000256" key="7">
    <source>
        <dbReference type="SAM" id="Phobius"/>
    </source>
</evidence>
<evidence type="ECO:0000256" key="5">
    <source>
        <dbReference type="ARBA" id="ARBA00022989"/>
    </source>
</evidence>
<protein>
    <recommendedName>
        <fullName evidence="8">EamA domain-containing protein</fullName>
    </recommendedName>
</protein>
<evidence type="ECO:0000256" key="4">
    <source>
        <dbReference type="ARBA" id="ARBA00022692"/>
    </source>
</evidence>
<dbReference type="PANTHER" id="PTHR42920:SF26">
    <property type="entry name" value="OS03G0707200 PROTEIN"/>
    <property type="match status" value="1"/>
</dbReference>
<evidence type="ECO:0000313" key="10">
    <source>
        <dbReference type="Proteomes" id="UP001190700"/>
    </source>
</evidence>
<evidence type="ECO:0000256" key="2">
    <source>
        <dbReference type="ARBA" id="ARBA00007635"/>
    </source>
</evidence>
<accession>A0AAE0C450</accession>
<evidence type="ECO:0000256" key="1">
    <source>
        <dbReference type="ARBA" id="ARBA00004651"/>
    </source>
</evidence>
<dbReference type="Proteomes" id="UP001190700">
    <property type="component" value="Unassembled WGS sequence"/>
</dbReference>
<dbReference type="PANTHER" id="PTHR42920">
    <property type="entry name" value="OS03G0707200 PROTEIN-RELATED"/>
    <property type="match status" value="1"/>
</dbReference>
<comment type="caution">
    <text evidence="9">The sequence shown here is derived from an EMBL/GenBank/DDBJ whole genome shotgun (WGS) entry which is preliminary data.</text>
</comment>
<feature type="transmembrane region" description="Helical" evidence="7">
    <location>
        <begin position="103"/>
        <end position="122"/>
    </location>
</feature>
<keyword evidence="5 7" id="KW-1133">Transmembrane helix</keyword>
<keyword evidence="4 7" id="KW-0812">Transmembrane</keyword>
<dbReference type="InterPro" id="IPR000620">
    <property type="entry name" value="EamA_dom"/>
</dbReference>
<name>A0AAE0C450_9CHLO</name>
<dbReference type="InterPro" id="IPR051258">
    <property type="entry name" value="Diverse_Substrate_Transporter"/>
</dbReference>
<keyword evidence="3" id="KW-1003">Cell membrane</keyword>
<evidence type="ECO:0000313" key="9">
    <source>
        <dbReference type="EMBL" id="KAK3247383.1"/>
    </source>
</evidence>
<feature type="transmembrane region" description="Helical" evidence="7">
    <location>
        <begin position="134"/>
        <end position="151"/>
    </location>
</feature>
<keyword evidence="10" id="KW-1185">Reference proteome</keyword>
<dbReference type="InterPro" id="IPR037185">
    <property type="entry name" value="EmrE-like"/>
</dbReference>
<evidence type="ECO:0000256" key="6">
    <source>
        <dbReference type="ARBA" id="ARBA00023136"/>
    </source>
</evidence>
<dbReference type="SUPFAM" id="SSF103481">
    <property type="entry name" value="Multidrug resistance efflux transporter EmrE"/>
    <property type="match status" value="2"/>
</dbReference>
<feature type="transmembrane region" description="Helical" evidence="7">
    <location>
        <begin position="74"/>
        <end position="91"/>
    </location>
</feature>
<keyword evidence="6 7" id="KW-0472">Membrane</keyword>